<organism evidence="1 2">
    <name type="scientific">Rhabditophanes sp. KR3021</name>
    <dbReference type="NCBI Taxonomy" id="114890"/>
    <lineage>
        <taxon>Eukaryota</taxon>
        <taxon>Metazoa</taxon>
        <taxon>Ecdysozoa</taxon>
        <taxon>Nematoda</taxon>
        <taxon>Chromadorea</taxon>
        <taxon>Rhabditida</taxon>
        <taxon>Tylenchina</taxon>
        <taxon>Panagrolaimomorpha</taxon>
        <taxon>Strongyloidoidea</taxon>
        <taxon>Alloionematidae</taxon>
        <taxon>Rhabditophanes</taxon>
    </lineage>
</organism>
<evidence type="ECO:0000313" key="2">
    <source>
        <dbReference type="WBParaSite" id="RSKR_0000861200.1"/>
    </source>
</evidence>
<evidence type="ECO:0000313" key="1">
    <source>
        <dbReference type="Proteomes" id="UP000095286"/>
    </source>
</evidence>
<name>A0AC35U9D6_9BILA</name>
<dbReference type="WBParaSite" id="RSKR_0000861200.1">
    <property type="protein sequence ID" value="RSKR_0000861200.1"/>
    <property type="gene ID" value="RSKR_0000861200"/>
</dbReference>
<protein>
    <submittedName>
        <fullName evidence="2">CSD_1 domain-containing protein</fullName>
    </submittedName>
</protein>
<reference evidence="2" key="1">
    <citation type="submission" date="2016-11" db="UniProtKB">
        <authorList>
            <consortium name="WormBaseParasite"/>
        </authorList>
    </citation>
    <scope>IDENTIFICATION</scope>
    <source>
        <strain evidence="2">KR3021</strain>
    </source>
</reference>
<accession>A0AC35U9D6</accession>
<sequence>MTVKTETSTSAEGEKKSPTSAPTTTEQPPQQAAVAEGPTESDAVKVEEKPELLNDEHHINGQKVLDRKITGTVKWFNVINGYGFINRNDNNGDIFVHHTAIILNNPDKPLFSLADGEDVWFDVVEGRKGPEAANVTGPNATPVIGSEHADYPHKLRHKLKGTKPKGPMSAPKKDEKVEGTESGNASGDEKSKAPRKRIRRGNNRRGRGGLSRPEGDKPEGGENQPAQHQQKQQTDNGENRQQGERRGGAPRGGRGGPRGGPSRAGPRPPRGANTQSSPSAPAPAPTSAPSS</sequence>
<dbReference type="Proteomes" id="UP000095286">
    <property type="component" value="Unplaced"/>
</dbReference>
<proteinExistence type="predicted"/>